<dbReference type="InterPro" id="IPR050611">
    <property type="entry name" value="ABCF"/>
</dbReference>
<organism evidence="6 7">
    <name type="scientific">Salinicoccus halitifaciens</name>
    <dbReference type="NCBI Taxonomy" id="1073415"/>
    <lineage>
        <taxon>Bacteria</taxon>
        <taxon>Bacillati</taxon>
        <taxon>Bacillota</taxon>
        <taxon>Bacilli</taxon>
        <taxon>Bacillales</taxon>
        <taxon>Staphylococcaceae</taxon>
        <taxon>Salinicoccus</taxon>
    </lineage>
</organism>
<feature type="region of interest" description="Disordered" evidence="4">
    <location>
        <begin position="224"/>
        <end position="246"/>
    </location>
</feature>
<feature type="domain" description="ABC transporter" evidence="5">
    <location>
        <begin position="6"/>
        <end position="196"/>
    </location>
</feature>
<dbReference type="InterPro" id="IPR003439">
    <property type="entry name" value="ABC_transporter-like_ATP-bd"/>
</dbReference>
<evidence type="ECO:0000256" key="4">
    <source>
        <dbReference type="SAM" id="MobiDB-lite"/>
    </source>
</evidence>
<dbReference type="PANTHER" id="PTHR19211">
    <property type="entry name" value="ATP-BINDING TRANSPORT PROTEIN-RELATED"/>
    <property type="match status" value="1"/>
</dbReference>
<dbReference type="PROSITE" id="PS00211">
    <property type="entry name" value="ABC_TRANSPORTER_1"/>
    <property type="match status" value="1"/>
</dbReference>
<proteinExistence type="predicted"/>
<dbReference type="PROSITE" id="PS50893">
    <property type="entry name" value="ABC_TRANSPORTER_2"/>
    <property type="match status" value="2"/>
</dbReference>
<feature type="domain" description="ABC transporter" evidence="5">
    <location>
        <begin position="293"/>
        <end position="483"/>
    </location>
</feature>
<evidence type="ECO:0000256" key="2">
    <source>
        <dbReference type="ARBA" id="ARBA00022741"/>
    </source>
</evidence>
<dbReference type="Proteomes" id="UP001549019">
    <property type="component" value="Unassembled WGS sequence"/>
</dbReference>
<gene>
    <name evidence="6" type="ORF">ABHD89_001992</name>
</gene>
<dbReference type="Pfam" id="PF00005">
    <property type="entry name" value="ABC_tran"/>
    <property type="match status" value="2"/>
</dbReference>
<dbReference type="SMART" id="SM00382">
    <property type="entry name" value="AAA"/>
    <property type="match status" value="2"/>
</dbReference>
<reference evidence="6 7" key="1">
    <citation type="submission" date="2024-05" db="EMBL/GenBank/DDBJ databases">
        <title>Genomic Encyclopedia of Type Strains, Phase IV (KMG-IV): sequencing the most valuable type-strain genomes for metagenomic binning, comparative biology and taxonomic classification.</title>
        <authorList>
            <person name="Goeker M."/>
        </authorList>
    </citation>
    <scope>NUCLEOTIDE SEQUENCE [LARGE SCALE GENOMIC DNA]</scope>
    <source>
        <strain evidence="6 7">DSM 25286</strain>
    </source>
</reference>
<comment type="caution">
    <text evidence="6">The sequence shown here is derived from an EMBL/GenBank/DDBJ whole genome shotgun (WGS) entry which is preliminary data.</text>
</comment>
<keyword evidence="3 6" id="KW-0067">ATP-binding</keyword>
<dbReference type="InterPro" id="IPR032781">
    <property type="entry name" value="ABC_tran_Xtn"/>
</dbReference>
<sequence length="483" mass="54630">MDEKTVELKEVEVNFGTKESLKIETLSAYMNERIAIIGANGSGKSTLLKMIAGEFEGYTGEVETAAEFNYFAQIGEAGGVDEGFDFELLSRLDVPDNEGLSGGEATKLRLAHILSGYRPGLLLDEPTTHLDEAGVSLLIDELEYYYGTLIFVSHDRHFINSLAETIWEVSDGTVREYTGNYDDYEAQKEQERLAREREYDNFISEKKRLENAVQKQIEKAEKMKAVKKNKQDIKPDRLSSSKQKDTVQKQAFKAAKSIESRLGQLEEAAPPRAETHLKFPMPESLEIHNKFPIMAQDLTVVRGGRMLLDRVNFQFPLGKVIAITGRNGAGKSSLLEEIMNRSEGLDISPKVRIETYRQMDYKLFTDEPVIRHLMKQTDFSEPVVRSMLQNLGFSQDEVTKPLHDLSGGEATRVSLALMFVRPSNVLILDEPTNFIDLDTIEALEKFIDAYKGTVIVTSHDKYFIERVADHIYKIEDHKLVSVL</sequence>
<evidence type="ECO:0000313" key="6">
    <source>
        <dbReference type="EMBL" id="MET3111577.1"/>
    </source>
</evidence>
<dbReference type="GO" id="GO:0005524">
    <property type="term" value="F:ATP binding"/>
    <property type="evidence" value="ECO:0007669"/>
    <property type="project" value="UniProtKB-KW"/>
</dbReference>
<dbReference type="InterPro" id="IPR027417">
    <property type="entry name" value="P-loop_NTPase"/>
</dbReference>
<evidence type="ECO:0000256" key="1">
    <source>
        <dbReference type="ARBA" id="ARBA00022737"/>
    </source>
</evidence>
<dbReference type="InterPro" id="IPR017871">
    <property type="entry name" value="ABC_transporter-like_CS"/>
</dbReference>
<dbReference type="SUPFAM" id="SSF52540">
    <property type="entry name" value="P-loop containing nucleoside triphosphate hydrolases"/>
    <property type="match status" value="2"/>
</dbReference>
<dbReference type="PANTHER" id="PTHR19211:SF100">
    <property type="entry name" value="RIBOSOME PROTECTION PROTEIN VMLR"/>
    <property type="match status" value="1"/>
</dbReference>
<keyword evidence="2" id="KW-0547">Nucleotide-binding</keyword>
<dbReference type="InterPro" id="IPR003593">
    <property type="entry name" value="AAA+_ATPase"/>
</dbReference>
<dbReference type="EMBL" id="JBDZDV010000005">
    <property type="protein sequence ID" value="MET3111577.1"/>
    <property type="molecule type" value="Genomic_DNA"/>
</dbReference>
<accession>A0ABV2EAW5</accession>
<keyword evidence="7" id="KW-1185">Reference proteome</keyword>
<dbReference type="CDD" id="cd03221">
    <property type="entry name" value="ABCF_EF-3"/>
    <property type="match status" value="2"/>
</dbReference>
<dbReference type="NCBIfam" id="NF000355">
    <property type="entry name" value="ribo_prot_ABC_F"/>
    <property type="match status" value="1"/>
</dbReference>
<evidence type="ECO:0000259" key="5">
    <source>
        <dbReference type="PROSITE" id="PS50893"/>
    </source>
</evidence>
<dbReference type="Pfam" id="PF12848">
    <property type="entry name" value="ABC_tran_Xtn"/>
    <property type="match status" value="1"/>
</dbReference>
<keyword evidence="1" id="KW-0677">Repeat</keyword>
<dbReference type="RefSeq" id="WP_230821330.1">
    <property type="nucleotide sequence ID" value="NZ_JAJNCU010000002.1"/>
</dbReference>
<evidence type="ECO:0000313" key="7">
    <source>
        <dbReference type="Proteomes" id="UP001549019"/>
    </source>
</evidence>
<protein>
    <submittedName>
        <fullName evidence="6">Macrolide transport system ATP-binding/permease protein</fullName>
    </submittedName>
</protein>
<name>A0ABV2EAW5_9STAP</name>
<dbReference type="Gene3D" id="3.40.50.300">
    <property type="entry name" value="P-loop containing nucleotide triphosphate hydrolases"/>
    <property type="match status" value="3"/>
</dbReference>
<evidence type="ECO:0000256" key="3">
    <source>
        <dbReference type="ARBA" id="ARBA00022840"/>
    </source>
</evidence>